<dbReference type="InterPro" id="IPR049050">
    <property type="entry name" value="nSTAND3"/>
</dbReference>
<feature type="domain" description="Novel STAND NTPase 3" evidence="2">
    <location>
        <begin position="267"/>
        <end position="422"/>
    </location>
</feature>
<dbReference type="EMBL" id="RBQC01000012">
    <property type="protein sequence ID" value="RMO93332.1"/>
    <property type="molecule type" value="Genomic_DNA"/>
</dbReference>
<gene>
    <name evidence="3" type="ORF">ALQ32_02980</name>
</gene>
<evidence type="ECO:0000313" key="4">
    <source>
        <dbReference type="Proteomes" id="UP000268056"/>
    </source>
</evidence>
<dbReference type="Pfam" id="PF20720">
    <property type="entry name" value="nSTAND3"/>
    <property type="match status" value="1"/>
</dbReference>
<organism evidence="3 4">
    <name type="scientific">Pseudomonas syringae pv. tagetis</name>
    <dbReference type="NCBI Taxonomy" id="129140"/>
    <lineage>
        <taxon>Bacteria</taxon>
        <taxon>Pseudomonadati</taxon>
        <taxon>Pseudomonadota</taxon>
        <taxon>Gammaproteobacteria</taxon>
        <taxon>Pseudomonadales</taxon>
        <taxon>Pseudomonadaceae</taxon>
        <taxon>Pseudomonas</taxon>
    </lineage>
</organism>
<dbReference type="Proteomes" id="UP000268056">
    <property type="component" value="Unassembled WGS sequence"/>
</dbReference>
<comment type="caution">
    <text evidence="3">The sequence shown here is derived from an EMBL/GenBank/DDBJ whole genome shotgun (WGS) entry which is preliminary data.</text>
</comment>
<evidence type="ECO:0000256" key="1">
    <source>
        <dbReference type="SAM" id="SignalP"/>
    </source>
</evidence>
<dbReference type="AlphaFoldDB" id="A0A3M3ZFA7"/>
<proteinExistence type="predicted"/>
<sequence length="833" mass="94319">MLNPFRRKRNCRVIQAGLAGVGSAFSMADQPDLSHNQISSNSISPVGEYVRFLLPQPRHYCSSAIMAFCPTSGFCCKDRMPMTPPKYDLHLLGWHSFQQLCMAVASTVLGQTVETFLEGNDGGRDGGFKGTWSPQPNEVYAGEFVFQCKFTSRRDHNLTLSDVTGELEKVRRLVAEGKCDVYVLMTNASWTGDSNLKIRLAFEDAGAKHVLLLGSTWICEKIQLNSDLRMNVPRLYGLGDLSQILDERRYKQTKALLTELPDLSKLVVTGTYRKALQALQQHGFVLLVGEPAAGKTTIASLMAMCAMDKWESLVLKLERPEQIRNHWNTEEASQFVWVDDAFGAMQYEADLVMEWNRILPALTTMIRGGHRIVLTSRDYIYNSARRDLKKTAFPLMEESQVVIDVKELTSQEKSEILYNHVKLGNQPQRVRTVLKEFLPAVAAHSRFAPETARRLGSVEFTKALKIDQKNIDEFVAKQERWLVETMQGMDDESQAALALLYMKHGAIESPVSLSSGEMQTIERLGGSQAGCIRALESLRGSFLQMADTADGRFWRYKHPTIGDAFALILAQSPEHLQIFVDGTPIERLMELVTCGNAGVQNATILPSIMFAEIANRCCEYVACEGDMERTRRGRLYSFLQRRTNDVFLDIYSKTDGKLHSSLVRDFAINLFTRSSDLALRLLRRGLLPESAREAISTKIRDFVFDHDELGHIYDNEMHEFFTSHELENLYSDVQKYVLPDLDRVRKSLQESYCYENDPDNHFSDFIDELEGIYAAFPEWPGIEDVVDTQRRRVDDWVSEVSQERYEEPAVGRSDLIRPSATGGGCNIFDDVDL</sequence>
<name>A0A3M3ZFA7_9PSED</name>
<keyword evidence="1" id="KW-0732">Signal</keyword>
<evidence type="ECO:0000313" key="3">
    <source>
        <dbReference type="EMBL" id="RMO93332.1"/>
    </source>
</evidence>
<dbReference type="InterPro" id="IPR027417">
    <property type="entry name" value="P-loop_NTPase"/>
</dbReference>
<reference evidence="3 4" key="1">
    <citation type="submission" date="2018-08" db="EMBL/GenBank/DDBJ databases">
        <title>Recombination of ecologically and evolutionarily significant loci maintains genetic cohesion in the Pseudomonas syringae species complex.</title>
        <authorList>
            <person name="Dillon M."/>
            <person name="Thakur S."/>
            <person name="Almeida R.N.D."/>
            <person name="Weir B.S."/>
            <person name="Guttman D.S."/>
        </authorList>
    </citation>
    <scope>NUCLEOTIDE SEQUENCE [LARGE SCALE GENOMIC DNA]</scope>
    <source>
        <strain evidence="3 4">ICMP 4092</strain>
    </source>
</reference>
<accession>A0A3M3ZFA7</accession>
<feature type="chain" id="PRO_5018004079" description="Novel STAND NTPase 3 domain-containing protein" evidence="1">
    <location>
        <begin position="29"/>
        <end position="833"/>
    </location>
</feature>
<evidence type="ECO:0000259" key="2">
    <source>
        <dbReference type="Pfam" id="PF20720"/>
    </source>
</evidence>
<dbReference type="SUPFAM" id="SSF52540">
    <property type="entry name" value="P-loop containing nucleoside triphosphate hydrolases"/>
    <property type="match status" value="1"/>
</dbReference>
<feature type="signal peptide" evidence="1">
    <location>
        <begin position="1"/>
        <end position="28"/>
    </location>
</feature>
<protein>
    <recommendedName>
        <fullName evidence="2">Novel STAND NTPase 3 domain-containing protein</fullName>
    </recommendedName>
</protein>